<proteinExistence type="inferred from homology"/>
<evidence type="ECO:0000313" key="15">
    <source>
        <dbReference type="EMBL" id="MBU2710882.1"/>
    </source>
</evidence>
<dbReference type="InterPro" id="IPR007197">
    <property type="entry name" value="rSAM"/>
</dbReference>
<evidence type="ECO:0000256" key="11">
    <source>
        <dbReference type="ARBA" id="ARBA00023014"/>
    </source>
</evidence>
<comment type="cofactor">
    <cofactor evidence="3">
        <name>[4Fe-4S] cluster</name>
        <dbReference type="ChEBI" id="CHEBI:49883"/>
    </cofactor>
</comment>
<protein>
    <recommendedName>
        <fullName evidence="5">L-lysine 2,3-aminomutase</fullName>
    </recommendedName>
    <alternativeName>
        <fullName evidence="13">EF-P post-translational modification enzyme B</fullName>
    </alternativeName>
</protein>
<evidence type="ECO:0000256" key="12">
    <source>
        <dbReference type="ARBA" id="ARBA00023235"/>
    </source>
</evidence>
<keyword evidence="9" id="KW-0663">Pyridoxal phosphate</keyword>
<dbReference type="CDD" id="cd01335">
    <property type="entry name" value="Radical_SAM"/>
    <property type="match status" value="1"/>
</dbReference>
<reference evidence="15 16" key="1">
    <citation type="submission" date="2021-04" db="EMBL/GenBank/DDBJ databases">
        <authorList>
            <person name="Pira H."/>
            <person name="Risdian C."/>
            <person name="Wink J."/>
        </authorList>
    </citation>
    <scope>NUCLEOTIDE SEQUENCE [LARGE SCALE GENOMIC DNA]</scope>
    <source>
        <strain evidence="15 16">WH53</strain>
    </source>
</reference>
<keyword evidence="8" id="KW-0479">Metal-binding</keyword>
<comment type="similarity">
    <text evidence="4">Belongs to the radical SAM superfamily. KamA family.</text>
</comment>
<gene>
    <name evidence="15" type="primary">epmB</name>
    <name evidence="15" type="ORF">KCG35_07405</name>
</gene>
<keyword evidence="10" id="KW-0408">Iron</keyword>
<dbReference type="SFLD" id="SFLDG01070">
    <property type="entry name" value="PLP-dependent"/>
    <property type="match status" value="1"/>
</dbReference>
<evidence type="ECO:0000256" key="9">
    <source>
        <dbReference type="ARBA" id="ARBA00022898"/>
    </source>
</evidence>
<keyword evidence="16" id="KW-1185">Reference proteome</keyword>
<dbReference type="NCBIfam" id="TIGR03821">
    <property type="entry name" value="EFP_modif_epmB"/>
    <property type="match status" value="1"/>
</dbReference>
<dbReference type="SUPFAM" id="SSF102114">
    <property type="entry name" value="Radical SAM enzymes"/>
    <property type="match status" value="1"/>
</dbReference>
<evidence type="ECO:0000256" key="8">
    <source>
        <dbReference type="ARBA" id="ARBA00022723"/>
    </source>
</evidence>
<evidence type="ECO:0000256" key="5">
    <source>
        <dbReference type="ARBA" id="ARBA00022363"/>
    </source>
</evidence>
<evidence type="ECO:0000256" key="2">
    <source>
        <dbReference type="ARBA" id="ARBA00001933"/>
    </source>
</evidence>
<dbReference type="SFLD" id="SFLDF00314">
    <property type="entry name" value="L-lysine_2_3-aminomutase_(yjeK"/>
    <property type="match status" value="1"/>
</dbReference>
<keyword evidence="12" id="KW-0413">Isomerase</keyword>
<evidence type="ECO:0000256" key="7">
    <source>
        <dbReference type="ARBA" id="ARBA00022691"/>
    </source>
</evidence>
<dbReference type="Pfam" id="PF04055">
    <property type="entry name" value="Radical_SAM"/>
    <property type="match status" value="1"/>
</dbReference>
<keyword evidence="7" id="KW-0949">S-adenosyl-L-methionine</keyword>
<sequence length="338" mass="38118">MITRTAAYVQGSRWQQTLSESITNPHELFELLGLDADLLPAALEASGSFPLRVPHPFLQRMCKGEINDPLLQQVLPTAAELISTAGYSVDPLVERPKNTQKGIIHKYSGRVLLVVGSTCAVNCRYCFRRHFPYEENRLNKRQWQEALDYITKDDTIREVIYSGGDPLALNDQRLKWLTESIAEIPHVERLRVHTRLPIVIPERVCTELLDWLTSTRLKTLVVVHCNHPNEIDDNVGYALQQLQQSGCMVLNQTVLLKGVNDNPEVLIKLSEKLISWGAYPYYLHVLDKVQGAAHFDIDHTTAQRIVGQMMKLGSGYLIPKLTIEQAGAASKLPLQPLL</sequence>
<evidence type="ECO:0000256" key="10">
    <source>
        <dbReference type="ARBA" id="ARBA00023004"/>
    </source>
</evidence>
<comment type="cofactor">
    <cofactor evidence="2">
        <name>pyridoxal 5'-phosphate</name>
        <dbReference type="ChEBI" id="CHEBI:597326"/>
    </cofactor>
</comment>
<dbReference type="RefSeq" id="WP_215819047.1">
    <property type="nucleotide sequence ID" value="NZ_JAGSOY010000012.1"/>
</dbReference>
<dbReference type="EMBL" id="JAGSOY010000012">
    <property type="protein sequence ID" value="MBU2710882.1"/>
    <property type="molecule type" value="Genomic_DNA"/>
</dbReference>
<dbReference type="PROSITE" id="PS51918">
    <property type="entry name" value="RADICAL_SAM"/>
    <property type="match status" value="1"/>
</dbReference>
<dbReference type="PANTHER" id="PTHR30538:SF1">
    <property type="entry name" value="L-LYSINE 2,3-AMINOMUTASE"/>
    <property type="match status" value="1"/>
</dbReference>
<dbReference type="PIRSF" id="PIRSF004911">
    <property type="entry name" value="DUF160"/>
    <property type="match status" value="1"/>
</dbReference>
<name>A0ABS5Z9Z6_9GAMM</name>
<keyword evidence="6" id="KW-0004">4Fe-4S</keyword>
<accession>A0ABS5Z9Z6</accession>
<dbReference type="NCBIfam" id="TIGR00238">
    <property type="entry name" value="KamA family radical SAM protein"/>
    <property type="match status" value="1"/>
</dbReference>
<dbReference type="InterPro" id="IPR003739">
    <property type="entry name" value="Lys_aminomutase/Glu_NH3_mut"/>
</dbReference>
<dbReference type="InterPro" id="IPR058240">
    <property type="entry name" value="rSAM_sf"/>
</dbReference>
<evidence type="ECO:0000313" key="16">
    <source>
        <dbReference type="Proteomes" id="UP000690515"/>
    </source>
</evidence>
<comment type="catalytic activity">
    <reaction evidence="1">
        <text>L-lysine = D-beta-lysine</text>
        <dbReference type="Rhea" id="RHEA:44148"/>
        <dbReference type="ChEBI" id="CHEBI:32551"/>
        <dbReference type="ChEBI" id="CHEBI:84138"/>
    </reaction>
</comment>
<dbReference type="Gene3D" id="3.20.20.70">
    <property type="entry name" value="Aldolase class I"/>
    <property type="match status" value="1"/>
</dbReference>
<feature type="domain" description="Radical SAM core" evidence="14">
    <location>
        <begin position="105"/>
        <end position="319"/>
    </location>
</feature>
<dbReference type="Proteomes" id="UP000690515">
    <property type="component" value="Unassembled WGS sequence"/>
</dbReference>
<evidence type="ECO:0000256" key="1">
    <source>
        <dbReference type="ARBA" id="ARBA00001352"/>
    </source>
</evidence>
<evidence type="ECO:0000256" key="6">
    <source>
        <dbReference type="ARBA" id="ARBA00022485"/>
    </source>
</evidence>
<comment type="caution">
    <text evidence="15">The sequence shown here is derived from an EMBL/GenBank/DDBJ whole genome shotgun (WGS) entry which is preliminary data.</text>
</comment>
<evidence type="ECO:0000259" key="14">
    <source>
        <dbReference type="PROSITE" id="PS51918"/>
    </source>
</evidence>
<keyword evidence="11" id="KW-0411">Iron-sulfur</keyword>
<dbReference type="InterPro" id="IPR013785">
    <property type="entry name" value="Aldolase_TIM"/>
</dbReference>
<evidence type="ECO:0000256" key="4">
    <source>
        <dbReference type="ARBA" id="ARBA00008703"/>
    </source>
</evidence>
<dbReference type="SFLD" id="SFLDS00029">
    <property type="entry name" value="Radical_SAM"/>
    <property type="match status" value="1"/>
</dbReference>
<dbReference type="PANTHER" id="PTHR30538">
    <property type="entry name" value="LYSINE 2,3-AMINOMUTASE-RELATED"/>
    <property type="match status" value="1"/>
</dbReference>
<dbReference type="InterPro" id="IPR022462">
    <property type="entry name" value="EpmB"/>
</dbReference>
<evidence type="ECO:0000256" key="13">
    <source>
        <dbReference type="ARBA" id="ARBA00030756"/>
    </source>
</evidence>
<evidence type="ECO:0000256" key="3">
    <source>
        <dbReference type="ARBA" id="ARBA00001966"/>
    </source>
</evidence>
<organism evidence="15 16">
    <name type="scientific">Zooshikella harenae</name>
    <dbReference type="NCBI Taxonomy" id="2827238"/>
    <lineage>
        <taxon>Bacteria</taxon>
        <taxon>Pseudomonadati</taxon>
        <taxon>Pseudomonadota</taxon>
        <taxon>Gammaproteobacteria</taxon>
        <taxon>Oceanospirillales</taxon>
        <taxon>Zooshikellaceae</taxon>
        <taxon>Zooshikella</taxon>
    </lineage>
</organism>